<dbReference type="EMBL" id="JBHUDD010000059">
    <property type="protein sequence ID" value="MFD1510311.1"/>
    <property type="molecule type" value="Genomic_DNA"/>
</dbReference>
<gene>
    <name evidence="1" type="ORF">ACFTOW_12945</name>
</gene>
<dbReference type="InterPro" id="IPR023214">
    <property type="entry name" value="HAD_sf"/>
</dbReference>
<protein>
    <submittedName>
        <fullName evidence="1">HAD family hydrolase</fullName>
    </submittedName>
</protein>
<organism evidence="1 2">
    <name type="scientific">Lacimonas salitolerans</name>
    <dbReference type="NCBI Taxonomy" id="1323750"/>
    <lineage>
        <taxon>Bacteria</taxon>
        <taxon>Pseudomonadati</taxon>
        <taxon>Pseudomonadota</taxon>
        <taxon>Alphaproteobacteria</taxon>
        <taxon>Rhodobacterales</taxon>
        <taxon>Paracoccaceae</taxon>
        <taxon>Lacimonas</taxon>
    </lineage>
</organism>
<sequence length="205" mass="22557">MPEAVVFDIGRVLIHWDPVGFYDREIGAEARARLFDAVPLEAANLEVDRGAPLRDTIYALADAHPDWAEAIRLWHDRWLDMASPAMIDTVALFDRLRAAGVPCWALSNFGAETFEIAEGAYPFLAEFDGRVISAHIGAIKPEPEIYETLELASGLSAGQLFFTDDRPENIAAAQARGWHGHLFEGADGLARVLASHGFLTEKEVT</sequence>
<evidence type="ECO:0000313" key="2">
    <source>
        <dbReference type="Proteomes" id="UP001597186"/>
    </source>
</evidence>
<proteinExistence type="predicted"/>
<keyword evidence="1" id="KW-0378">Hydrolase</keyword>
<dbReference type="SUPFAM" id="SSF56784">
    <property type="entry name" value="HAD-like"/>
    <property type="match status" value="1"/>
</dbReference>
<dbReference type="PRINTS" id="PR00413">
    <property type="entry name" value="HADHALOGNASE"/>
</dbReference>
<dbReference type="InterPro" id="IPR023198">
    <property type="entry name" value="PGP-like_dom2"/>
</dbReference>
<reference evidence="2" key="1">
    <citation type="journal article" date="2019" name="Int. J. Syst. Evol. Microbiol.">
        <title>The Global Catalogue of Microorganisms (GCM) 10K type strain sequencing project: providing services to taxonomists for standard genome sequencing and annotation.</title>
        <authorList>
            <consortium name="The Broad Institute Genomics Platform"/>
            <consortium name="The Broad Institute Genome Sequencing Center for Infectious Disease"/>
            <person name="Wu L."/>
            <person name="Ma J."/>
        </authorList>
    </citation>
    <scope>NUCLEOTIDE SEQUENCE [LARGE SCALE GENOMIC DNA]</scope>
    <source>
        <strain evidence="2">CGMCC 1.12477</strain>
    </source>
</reference>
<dbReference type="PANTHER" id="PTHR43611">
    <property type="entry name" value="ALPHA-D-GLUCOSE 1-PHOSPHATE PHOSPHATASE"/>
    <property type="match status" value="1"/>
</dbReference>
<dbReference type="RefSeq" id="WP_379916355.1">
    <property type="nucleotide sequence ID" value="NZ_JBHUDD010000059.1"/>
</dbReference>
<dbReference type="InterPro" id="IPR036412">
    <property type="entry name" value="HAD-like_sf"/>
</dbReference>
<keyword evidence="2" id="KW-1185">Reference proteome</keyword>
<evidence type="ECO:0000313" key="1">
    <source>
        <dbReference type="EMBL" id="MFD1510311.1"/>
    </source>
</evidence>
<dbReference type="NCBIfam" id="TIGR01509">
    <property type="entry name" value="HAD-SF-IA-v3"/>
    <property type="match status" value="1"/>
</dbReference>
<comment type="caution">
    <text evidence="1">The sequence shown here is derived from an EMBL/GenBank/DDBJ whole genome shotgun (WGS) entry which is preliminary data.</text>
</comment>
<dbReference type="Gene3D" id="1.10.150.240">
    <property type="entry name" value="Putative phosphatase, domain 2"/>
    <property type="match status" value="1"/>
</dbReference>
<dbReference type="Proteomes" id="UP001597186">
    <property type="component" value="Unassembled WGS sequence"/>
</dbReference>
<dbReference type="CDD" id="cd02603">
    <property type="entry name" value="HAD_sEH-N_like"/>
    <property type="match status" value="1"/>
</dbReference>
<dbReference type="GO" id="GO:0016787">
    <property type="term" value="F:hydrolase activity"/>
    <property type="evidence" value="ECO:0007669"/>
    <property type="project" value="UniProtKB-KW"/>
</dbReference>
<dbReference type="PANTHER" id="PTHR43611:SF3">
    <property type="entry name" value="FLAVIN MONONUCLEOTIDE HYDROLASE 1, CHLOROPLATIC"/>
    <property type="match status" value="1"/>
</dbReference>
<accession>A0ABW4EI00</accession>
<dbReference type="Gene3D" id="3.40.50.1000">
    <property type="entry name" value="HAD superfamily/HAD-like"/>
    <property type="match status" value="1"/>
</dbReference>
<dbReference type="InterPro" id="IPR006439">
    <property type="entry name" value="HAD-SF_hydro_IA"/>
</dbReference>
<dbReference type="Pfam" id="PF00702">
    <property type="entry name" value="Hydrolase"/>
    <property type="match status" value="1"/>
</dbReference>
<name>A0ABW4EI00_9RHOB</name>